<sequence length="190" mass="22182">MDNKNPTVKINPRDVYVEQTNLPDPYNWYDLVQIAATDFNGNNIPLDNNHFLLDTSKVDFSHIGVYFVSVSVMDDFANMSLDYIKVHVLSPEETERINGQADLEENNQHKEQRHKKNKKKNSLENTLFGHRLLPKDEEERIRYSSDLPSLDEDDDENSNHIWDKVSRWMIAGLAVVTVITLLYFFKGMFF</sequence>
<evidence type="ECO:0000256" key="2">
    <source>
        <dbReference type="SAM" id="Phobius"/>
    </source>
</evidence>
<keyword evidence="4" id="KW-1185">Reference proteome</keyword>
<feature type="region of interest" description="Disordered" evidence="1">
    <location>
        <begin position="98"/>
        <end position="120"/>
    </location>
</feature>
<protein>
    <recommendedName>
        <fullName evidence="5">Cell surface protein</fullName>
    </recommendedName>
</protein>
<evidence type="ECO:0000313" key="3">
    <source>
        <dbReference type="EMBL" id="MES5150933.1"/>
    </source>
</evidence>
<evidence type="ECO:0000256" key="1">
    <source>
        <dbReference type="SAM" id="MobiDB-lite"/>
    </source>
</evidence>
<evidence type="ECO:0008006" key="5">
    <source>
        <dbReference type="Google" id="ProtNLM"/>
    </source>
</evidence>
<keyword evidence="2" id="KW-1133">Transmembrane helix</keyword>
<dbReference type="RefSeq" id="WP_205837566.1">
    <property type="nucleotide sequence ID" value="NZ_JBETVU010000013.1"/>
</dbReference>
<reference evidence="3" key="1">
    <citation type="submission" date="2024-06" db="EMBL/GenBank/DDBJ databases">
        <title>Vaginal Lactobacillus fatty acid response mechanisms reveal a metabolite-targeted strategy for bacterial vaginosis treatment.</title>
        <authorList>
            <person name="Zhu M."/>
            <person name="Blainey P.C."/>
            <person name="Bloom S.M."/>
            <person name="Kwon D.S."/>
        </authorList>
    </citation>
    <scope>NUCLEOTIDE SEQUENCE</scope>
    <source>
        <strain evidence="3">194_F1_1</strain>
    </source>
</reference>
<name>A0ABV2BCH1_9LACO</name>
<comment type="caution">
    <text evidence="3">The sequence shown here is derived from an EMBL/GenBank/DDBJ whole genome shotgun (WGS) entry which is preliminary data.</text>
</comment>
<organism evidence="3 4">
    <name type="scientific">Lactobacillus crispatus</name>
    <dbReference type="NCBI Taxonomy" id="47770"/>
    <lineage>
        <taxon>Bacteria</taxon>
        <taxon>Bacillati</taxon>
        <taxon>Bacillota</taxon>
        <taxon>Bacilli</taxon>
        <taxon>Lactobacillales</taxon>
        <taxon>Lactobacillaceae</taxon>
        <taxon>Lactobacillus</taxon>
    </lineage>
</organism>
<gene>
    <name evidence="3" type="ORF">ABVC42_13945</name>
</gene>
<proteinExistence type="predicted"/>
<keyword evidence="2" id="KW-0472">Membrane</keyword>
<keyword evidence="2" id="KW-0812">Transmembrane</keyword>
<evidence type="ECO:0000313" key="4">
    <source>
        <dbReference type="Proteomes" id="UP001434419"/>
    </source>
</evidence>
<feature type="compositionally biased region" description="Basic residues" evidence="1">
    <location>
        <begin position="111"/>
        <end position="120"/>
    </location>
</feature>
<dbReference type="Proteomes" id="UP001434419">
    <property type="component" value="Unassembled WGS sequence"/>
</dbReference>
<feature type="transmembrane region" description="Helical" evidence="2">
    <location>
        <begin position="168"/>
        <end position="185"/>
    </location>
</feature>
<dbReference type="EMBL" id="JBETVU010000013">
    <property type="protein sequence ID" value="MES5150933.1"/>
    <property type="molecule type" value="Genomic_DNA"/>
</dbReference>
<accession>A0ABV2BCH1</accession>